<proteinExistence type="predicted"/>
<reference evidence="3 4" key="1">
    <citation type="journal article" date="2015" name="Sci. Rep.">
        <title>Genome of the facultative scuticociliatosis pathogen Pseudocohnilembus persalinus provides insight into its virulence through horizontal gene transfer.</title>
        <authorList>
            <person name="Xiong J."/>
            <person name="Wang G."/>
            <person name="Cheng J."/>
            <person name="Tian M."/>
            <person name="Pan X."/>
            <person name="Warren A."/>
            <person name="Jiang C."/>
            <person name="Yuan D."/>
            <person name="Miao W."/>
        </authorList>
    </citation>
    <scope>NUCLEOTIDE SEQUENCE [LARGE SCALE GENOMIC DNA]</scope>
    <source>
        <strain evidence="3">36N120E</strain>
    </source>
</reference>
<gene>
    <name evidence="3" type="ORF">PPERSA_05140</name>
</gene>
<dbReference type="Proteomes" id="UP000054937">
    <property type="component" value="Unassembled WGS sequence"/>
</dbReference>
<keyword evidence="4" id="KW-1185">Reference proteome</keyword>
<comment type="caution">
    <text evidence="3">The sequence shown here is derived from an EMBL/GenBank/DDBJ whole genome shotgun (WGS) entry which is preliminary data.</text>
</comment>
<evidence type="ECO:0000313" key="4">
    <source>
        <dbReference type="Proteomes" id="UP000054937"/>
    </source>
</evidence>
<evidence type="ECO:0000256" key="2">
    <source>
        <dbReference type="SAM" id="MobiDB-lite"/>
    </source>
</evidence>
<feature type="coiled-coil region" evidence="1">
    <location>
        <begin position="343"/>
        <end position="390"/>
    </location>
</feature>
<dbReference type="InParanoid" id="A0A0V0QW27"/>
<organism evidence="3 4">
    <name type="scientific">Pseudocohnilembus persalinus</name>
    <name type="common">Ciliate</name>
    <dbReference type="NCBI Taxonomy" id="266149"/>
    <lineage>
        <taxon>Eukaryota</taxon>
        <taxon>Sar</taxon>
        <taxon>Alveolata</taxon>
        <taxon>Ciliophora</taxon>
        <taxon>Intramacronucleata</taxon>
        <taxon>Oligohymenophorea</taxon>
        <taxon>Scuticociliatia</taxon>
        <taxon>Philasterida</taxon>
        <taxon>Pseudocohnilembidae</taxon>
        <taxon>Pseudocohnilembus</taxon>
    </lineage>
</organism>
<feature type="coiled-coil region" evidence="1">
    <location>
        <begin position="131"/>
        <end position="158"/>
    </location>
</feature>
<feature type="region of interest" description="Disordered" evidence="2">
    <location>
        <begin position="90"/>
        <end position="121"/>
    </location>
</feature>
<protein>
    <submittedName>
        <fullName evidence="3">Uncharacterized protein</fullName>
    </submittedName>
</protein>
<accession>A0A0V0QW27</accession>
<feature type="compositionally biased region" description="Polar residues" evidence="2">
    <location>
        <begin position="98"/>
        <end position="121"/>
    </location>
</feature>
<feature type="coiled-coil region" evidence="1">
    <location>
        <begin position="195"/>
        <end position="222"/>
    </location>
</feature>
<evidence type="ECO:0000256" key="1">
    <source>
        <dbReference type="SAM" id="Coils"/>
    </source>
</evidence>
<evidence type="ECO:0000313" key="3">
    <source>
        <dbReference type="EMBL" id="KRX06527.1"/>
    </source>
</evidence>
<keyword evidence="1" id="KW-0175">Coiled coil</keyword>
<dbReference type="AlphaFoldDB" id="A0A0V0QW27"/>
<name>A0A0V0QW27_PSEPJ</name>
<sequence length="568" mass="67680">MNNEFYQLKSKELQSKQTELKNNNLQPILIKRQSSDYLSSPSKYPQSILKNSRVDYENYVQKSETQNIDYIEFIKPKYKSDLQYLFQKQEQSKKHPYKNQQTAQQQQSVPKTSQKNINNNSEKNQIVKNIKNLQKDQIKQYNESINQLKEKKEQDTDIEQQRAKSTDYNFQVKKKANSILQGVNTKGQYLNQINLLNQQNKKNKENDTNNNYQQNINNDNNNVNEIYKFKQKKLAPYLQNQDRFEILQSNTESIINKVNDFINGTLKNSTPQNGKQIINEFDQKQKFKLNEININSKQNVDTQTNKKTENLETYQNLNTLLNEEKSLNNKDKQDEGHFEYNQNQRLQDQLQLQQKQKLLMKEDEKQQQQLQQFQEQAQQLNKNMSQSLIKDFNFDIKEPEISGGMFTINDIDDLGIMKASCIGKQSLTPQVQKFNYQSDPKIKENYFNDKNDKNQNQDIKDQDFNDTFNNYFKKQQQDLNCENLKQQNEENLSSFNYYGKRYRYQNEKQQKRNTPVIAMIQQNENKVIQNDNFQNQKRSFIPSQDLYVCDFIKVLQLKESCKKVLRLF</sequence>
<dbReference type="EMBL" id="LDAU01000096">
    <property type="protein sequence ID" value="KRX06527.1"/>
    <property type="molecule type" value="Genomic_DNA"/>
</dbReference>